<accession>A0ABV6C4Y9</accession>
<dbReference type="EC" id="2.3.-.-" evidence="1"/>
<gene>
    <name evidence="1" type="ORF">ACFFRE_11525</name>
</gene>
<dbReference type="SUPFAM" id="SSF55729">
    <property type="entry name" value="Acyl-CoA N-acyltransferases (Nat)"/>
    <property type="match status" value="1"/>
</dbReference>
<dbReference type="Gene3D" id="3.40.630.30">
    <property type="match status" value="1"/>
</dbReference>
<sequence>MTCLQFDAAGAATELPVTSAVPLATRRFQLVPVAPEHHRALFALATAHEHQYRWRFRGAVPPFEVFERTLHHHALAQFVIAPCRRPEAVAGHVLAYDASLQDGTCYLGAVLAPGATGALEGVILFIRFLFAHWPFRKLYLRSPVFAVGDYVSAIRNGILHVEGRLRDHIFYGGRTWDELTLALYREHADEWLASHHLHPVSPEAHDPDLEPAS</sequence>
<keyword evidence="1" id="KW-0012">Acyltransferase</keyword>
<evidence type="ECO:0000313" key="1">
    <source>
        <dbReference type="EMBL" id="MFC0082761.1"/>
    </source>
</evidence>
<protein>
    <submittedName>
        <fullName evidence="1">GNAT family N-acetyltransferase</fullName>
        <ecNumber evidence="1">2.3.-.-</ecNumber>
    </submittedName>
</protein>
<reference evidence="1 2" key="1">
    <citation type="submission" date="2024-09" db="EMBL/GenBank/DDBJ databases">
        <authorList>
            <person name="Sun Q."/>
            <person name="Mori K."/>
        </authorList>
    </citation>
    <scope>NUCLEOTIDE SEQUENCE [LARGE SCALE GENOMIC DNA]</scope>
    <source>
        <strain evidence="1 2">JCM 15389</strain>
    </source>
</reference>
<keyword evidence="2" id="KW-1185">Reference proteome</keyword>
<dbReference type="Proteomes" id="UP001589788">
    <property type="component" value="Unassembled WGS sequence"/>
</dbReference>
<dbReference type="EMBL" id="JBHLYQ010000150">
    <property type="protein sequence ID" value="MFC0082761.1"/>
    <property type="molecule type" value="Genomic_DNA"/>
</dbReference>
<comment type="caution">
    <text evidence="1">The sequence shown here is derived from an EMBL/GenBank/DDBJ whole genome shotgun (WGS) entry which is preliminary data.</text>
</comment>
<dbReference type="InterPro" id="IPR016181">
    <property type="entry name" value="Acyl_CoA_acyltransferase"/>
</dbReference>
<evidence type="ECO:0000313" key="2">
    <source>
        <dbReference type="Proteomes" id="UP001589788"/>
    </source>
</evidence>
<keyword evidence="1" id="KW-0808">Transferase</keyword>
<dbReference type="GO" id="GO:0016746">
    <property type="term" value="F:acyltransferase activity"/>
    <property type="evidence" value="ECO:0007669"/>
    <property type="project" value="UniProtKB-KW"/>
</dbReference>
<organism evidence="1 2">
    <name type="scientific">Aciditerrimonas ferrireducens</name>
    <dbReference type="NCBI Taxonomy" id="667306"/>
    <lineage>
        <taxon>Bacteria</taxon>
        <taxon>Bacillati</taxon>
        <taxon>Actinomycetota</taxon>
        <taxon>Acidimicrobiia</taxon>
        <taxon>Acidimicrobiales</taxon>
        <taxon>Acidimicrobiaceae</taxon>
        <taxon>Aciditerrimonas</taxon>
    </lineage>
</organism>
<name>A0ABV6C4Y9_9ACTN</name>
<proteinExistence type="predicted"/>